<proteinExistence type="predicted"/>
<evidence type="ECO:0000256" key="1">
    <source>
        <dbReference type="SAM" id="MobiDB-lite"/>
    </source>
</evidence>
<accession>A0AAD1RYZ2</accession>
<name>A0AAD1RYZ2_PELCU</name>
<sequence>MADTKHEIQEPAQSWEEGFLRAFNAICQRFCVTQPVCRVPARKPPTGLRPKRQQRATQGLHTRVHARKPSTGQRPKQYRGCTPEFLPGNPQQVRDPCSTGAAHLSSCLETLHWSETQAGVTRGLNTSGDRSLLQTQGLYLVTERVAYGHGKVCAAAGCRIPEDL</sequence>
<gene>
    <name evidence="2" type="ORF">PECUL_23A054384</name>
</gene>
<organism evidence="2 3">
    <name type="scientific">Pelobates cultripes</name>
    <name type="common">Western spadefoot toad</name>
    <dbReference type="NCBI Taxonomy" id="61616"/>
    <lineage>
        <taxon>Eukaryota</taxon>
        <taxon>Metazoa</taxon>
        <taxon>Chordata</taxon>
        <taxon>Craniata</taxon>
        <taxon>Vertebrata</taxon>
        <taxon>Euteleostomi</taxon>
        <taxon>Amphibia</taxon>
        <taxon>Batrachia</taxon>
        <taxon>Anura</taxon>
        <taxon>Pelobatoidea</taxon>
        <taxon>Pelobatidae</taxon>
        <taxon>Pelobates</taxon>
    </lineage>
</organism>
<dbReference type="AlphaFoldDB" id="A0AAD1RYZ2"/>
<evidence type="ECO:0000313" key="3">
    <source>
        <dbReference type="Proteomes" id="UP001295444"/>
    </source>
</evidence>
<feature type="region of interest" description="Disordered" evidence="1">
    <location>
        <begin position="42"/>
        <end position="80"/>
    </location>
</feature>
<evidence type="ECO:0000313" key="2">
    <source>
        <dbReference type="EMBL" id="CAH2283039.1"/>
    </source>
</evidence>
<reference evidence="2" key="1">
    <citation type="submission" date="2022-03" db="EMBL/GenBank/DDBJ databases">
        <authorList>
            <person name="Alioto T."/>
            <person name="Alioto T."/>
            <person name="Gomez Garrido J."/>
        </authorList>
    </citation>
    <scope>NUCLEOTIDE SEQUENCE</scope>
</reference>
<dbReference type="EMBL" id="OW240915">
    <property type="protein sequence ID" value="CAH2283039.1"/>
    <property type="molecule type" value="Genomic_DNA"/>
</dbReference>
<protein>
    <submittedName>
        <fullName evidence="2">Uncharacterized protein</fullName>
    </submittedName>
</protein>
<keyword evidence="3" id="KW-1185">Reference proteome</keyword>
<dbReference type="Proteomes" id="UP001295444">
    <property type="component" value="Chromosome 04"/>
</dbReference>